<proteinExistence type="predicted"/>
<dbReference type="EMBL" id="PKMF04000151">
    <property type="protein sequence ID" value="KAK7846724.1"/>
    <property type="molecule type" value="Genomic_DNA"/>
</dbReference>
<reference evidence="2 3" key="1">
    <citation type="journal article" date="2018" name="Sci. Data">
        <title>The draft genome sequence of cork oak.</title>
        <authorList>
            <person name="Ramos A.M."/>
            <person name="Usie A."/>
            <person name="Barbosa P."/>
            <person name="Barros P.M."/>
            <person name="Capote T."/>
            <person name="Chaves I."/>
            <person name="Simoes F."/>
            <person name="Abreu I."/>
            <person name="Carrasquinho I."/>
            <person name="Faro C."/>
            <person name="Guimaraes J.B."/>
            <person name="Mendonca D."/>
            <person name="Nobrega F."/>
            <person name="Rodrigues L."/>
            <person name="Saibo N.J.M."/>
            <person name="Varela M.C."/>
            <person name="Egas C."/>
            <person name="Matos J."/>
            <person name="Miguel C.M."/>
            <person name="Oliveira M.M."/>
            <person name="Ricardo C.P."/>
            <person name="Goncalves S."/>
        </authorList>
    </citation>
    <scope>NUCLEOTIDE SEQUENCE [LARGE SCALE GENOMIC DNA]</scope>
    <source>
        <strain evidence="3">cv. HL8</strain>
    </source>
</reference>
<dbReference type="AlphaFoldDB" id="A0AAW0L7G6"/>
<dbReference type="Proteomes" id="UP000237347">
    <property type="component" value="Unassembled WGS sequence"/>
</dbReference>
<keyword evidence="3" id="KW-1185">Reference proteome</keyword>
<accession>A0AAW0L7G6</accession>
<gene>
    <name evidence="2" type="ORF">CFP56_007539</name>
</gene>
<evidence type="ECO:0000256" key="1">
    <source>
        <dbReference type="SAM" id="MobiDB-lite"/>
    </source>
</evidence>
<evidence type="ECO:0000313" key="2">
    <source>
        <dbReference type="EMBL" id="KAK7846724.1"/>
    </source>
</evidence>
<name>A0AAW0L7G6_QUESU</name>
<organism evidence="2 3">
    <name type="scientific">Quercus suber</name>
    <name type="common">Cork oak</name>
    <dbReference type="NCBI Taxonomy" id="58331"/>
    <lineage>
        <taxon>Eukaryota</taxon>
        <taxon>Viridiplantae</taxon>
        <taxon>Streptophyta</taxon>
        <taxon>Embryophyta</taxon>
        <taxon>Tracheophyta</taxon>
        <taxon>Spermatophyta</taxon>
        <taxon>Magnoliopsida</taxon>
        <taxon>eudicotyledons</taxon>
        <taxon>Gunneridae</taxon>
        <taxon>Pentapetalae</taxon>
        <taxon>rosids</taxon>
        <taxon>fabids</taxon>
        <taxon>Fagales</taxon>
        <taxon>Fagaceae</taxon>
        <taxon>Quercus</taxon>
    </lineage>
</organism>
<comment type="caution">
    <text evidence="2">The sequence shown here is derived from an EMBL/GenBank/DDBJ whole genome shotgun (WGS) entry which is preliminary data.</text>
</comment>
<sequence length="104" mass="11609">MQGQEAKVSVPPQPRIHLPAASHPQRPIFVPRDATTKPNPPGSGSLQSLSMDADHIPLPATLPQNHKHRTRRWLCQYGSTRELCSPWSLAHPPAPHWDPRLVIN</sequence>
<feature type="region of interest" description="Disordered" evidence="1">
    <location>
        <begin position="1"/>
        <end position="50"/>
    </location>
</feature>
<evidence type="ECO:0000313" key="3">
    <source>
        <dbReference type="Proteomes" id="UP000237347"/>
    </source>
</evidence>
<protein>
    <submittedName>
        <fullName evidence="2">Uncharacterized protein</fullName>
    </submittedName>
</protein>